<proteinExistence type="inferred from homology"/>
<keyword evidence="8" id="KW-0963">Cytoplasm</keyword>
<comment type="similarity">
    <text evidence="8">Belongs to the ThiG family.</text>
</comment>
<keyword evidence="4 8" id="KW-0808">Transferase</keyword>
<evidence type="ECO:0000256" key="3">
    <source>
        <dbReference type="ARBA" id="ARBA00011960"/>
    </source>
</evidence>
<evidence type="ECO:0000256" key="2">
    <source>
        <dbReference type="ARBA" id="ARBA00004948"/>
    </source>
</evidence>
<feature type="binding site" evidence="8">
    <location>
        <begin position="199"/>
        <end position="200"/>
    </location>
    <ligand>
        <name>1-deoxy-D-xylulose 5-phosphate</name>
        <dbReference type="ChEBI" id="CHEBI:57792"/>
    </ligand>
</feature>
<gene>
    <name evidence="8" type="primary">thiG</name>
    <name evidence="10" type="ORF">BRCON_1465</name>
</gene>
<dbReference type="GO" id="GO:0009229">
    <property type="term" value="P:thiamine diphosphate biosynthetic process"/>
    <property type="evidence" value="ECO:0007669"/>
    <property type="project" value="UniProtKB-UniRule"/>
</dbReference>
<keyword evidence="6 8" id="KW-0704">Schiff base</keyword>
<evidence type="ECO:0000259" key="9">
    <source>
        <dbReference type="Pfam" id="PF05690"/>
    </source>
</evidence>
<evidence type="ECO:0000313" key="10">
    <source>
        <dbReference type="EMBL" id="AXA36242.1"/>
    </source>
</evidence>
<comment type="subcellular location">
    <subcellularLocation>
        <location evidence="8">Cytoplasm</location>
    </subcellularLocation>
</comment>
<comment type="catalytic activity">
    <reaction evidence="7 8">
        <text>[ThiS sulfur-carrier protein]-C-terminal-Gly-aminoethanethioate + 2-iminoacetate + 1-deoxy-D-xylulose 5-phosphate = [ThiS sulfur-carrier protein]-C-terminal Gly-Gly + 2-[(2R,5Z)-2-carboxy-4-methylthiazol-5(2H)-ylidene]ethyl phosphate + 2 H2O + H(+)</text>
        <dbReference type="Rhea" id="RHEA:26297"/>
        <dbReference type="Rhea" id="RHEA-COMP:12909"/>
        <dbReference type="Rhea" id="RHEA-COMP:19908"/>
        <dbReference type="ChEBI" id="CHEBI:15377"/>
        <dbReference type="ChEBI" id="CHEBI:15378"/>
        <dbReference type="ChEBI" id="CHEBI:57792"/>
        <dbReference type="ChEBI" id="CHEBI:62899"/>
        <dbReference type="ChEBI" id="CHEBI:77846"/>
        <dbReference type="ChEBI" id="CHEBI:90778"/>
        <dbReference type="ChEBI" id="CHEBI:232372"/>
        <dbReference type="EC" id="2.8.1.10"/>
    </reaction>
</comment>
<evidence type="ECO:0000256" key="5">
    <source>
        <dbReference type="ARBA" id="ARBA00022977"/>
    </source>
</evidence>
<comment type="subunit">
    <text evidence="8">Homotetramer. Forms heterodimers with either ThiH or ThiS.</text>
</comment>
<reference evidence="10 11" key="1">
    <citation type="submission" date="2018-05" db="EMBL/GenBank/DDBJ databases">
        <title>A metagenomic window into the 2 km-deep terrestrial subsurface aquifer revealed taxonomically and functionally diverse microbial community comprising novel uncultured bacterial lineages.</title>
        <authorList>
            <person name="Kadnikov V.V."/>
            <person name="Mardanov A.V."/>
            <person name="Beletsky A.V."/>
            <person name="Banks D."/>
            <person name="Pimenov N.V."/>
            <person name="Frank Y.A."/>
            <person name="Karnachuk O.V."/>
            <person name="Ravin N.V."/>
        </authorList>
    </citation>
    <scope>NUCLEOTIDE SEQUENCE [LARGE SCALE GENOMIC DNA]</scope>
    <source>
        <strain evidence="10">BY</strain>
    </source>
</reference>
<evidence type="ECO:0000256" key="4">
    <source>
        <dbReference type="ARBA" id="ARBA00022679"/>
    </source>
</evidence>
<dbReference type="PANTHER" id="PTHR34266">
    <property type="entry name" value="THIAZOLE SYNTHASE"/>
    <property type="match status" value="1"/>
</dbReference>
<feature type="binding site" evidence="8">
    <location>
        <position position="173"/>
    </location>
    <ligand>
        <name>1-deoxy-D-xylulose 5-phosphate</name>
        <dbReference type="ChEBI" id="CHEBI:57792"/>
    </ligand>
</feature>
<feature type="binding site" evidence="8">
    <location>
        <begin position="221"/>
        <end position="222"/>
    </location>
    <ligand>
        <name>1-deoxy-D-xylulose 5-phosphate</name>
        <dbReference type="ChEBI" id="CHEBI:57792"/>
    </ligand>
</feature>
<dbReference type="Gene3D" id="3.20.20.70">
    <property type="entry name" value="Aldolase class I"/>
    <property type="match status" value="1"/>
</dbReference>
<dbReference type="InterPro" id="IPR008867">
    <property type="entry name" value="ThiG"/>
</dbReference>
<evidence type="ECO:0000256" key="6">
    <source>
        <dbReference type="ARBA" id="ARBA00023270"/>
    </source>
</evidence>
<accession>A0A2Z4Y698</accession>
<keyword evidence="5 8" id="KW-0784">Thiamine biosynthesis</keyword>
<dbReference type="GO" id="GO:0005737">
    <property type="term" value="C:cytoplasm"/>
    <property type="evidence" value="ECO:0007669"/>
    <property type="project" value="UniProtKB-SubCell"/>
</dbReference>
<dbReference type="CDD" id="cd04728">
    <property type="entry name" value="ThiG"/>
    <property type="match status" value="1"/>
</dbReference>
<comment type="function">
    <text evidence="1 8">Catalyzes the rearrangement of 1-deoxy-D-xylulose 5-phosphate (DXP) to produce the thiazole phosphate moiety of thiamine. Sulfur is provided by the thiocarboxylate moiety of the carrier protein ThiS. In vitro, sulfur can be provided by H(2)S.</text>
</comment>
<organism evidence="10 11">
    <name type="scientific">Sumerlaea chitinivorans</name>
    <dbReference type="NCBI Taxonomy" id="2250252"/>
    <lineage>
        <taxon>Bacteria</taxon>
        <taxon>Candidatus Sumerlaeota</taxon>
        <taxon>Candidatus Sumerlaeia</taxon>
        <taxon>Candidatus Sumerlaeales</taxon>
        <taxon>Candidatus Sumerlaeaceae</taxon>
        <taxon>Candidatus Sumerlaea</taxon>
    </lineage>
</organism>
<evidence type="ECO:0000256" key="8">
    <source>
        <dbReference type="HAMAP-Rule" id="MF_00443"/>
    </source>
</evidence>
<dbReference type="GO" id="GO:1990107">
    <property type="term" value="F:thiazole synthase activity"/>
    <property type="evidence" value="ECO:0007669"/>
    <property type="project" value="UniProtKB-EC"/>
</dbReference>
<dbReference type="PANTHER" id="PTHR34266:SF2">
    <property type="entry name" value="THIAZOLE SYNTHASE"/>
    <property type="match status" value="1"/>
</dbReference>
<feature type="active site" description="Schiff-base intermediate with DXP" evidence="8">
    <location>
        <position position="112"/>
    </location>
</feature>
<protein>
    <recommendedName>
        <fullName evidence="3 8">Thiazole synthase</fullName>
        <ecNumber evidence="3 8">2.8.1.10</ecNumber>
    </recommendedName>
</protein>
<name>A0A2Z4Y698_SUMC1</name>
<dbReference type="EMBL" id="CP030759">
    <property type="protein sequence ID" value="AXA36242.1"/>
    <property type="molecule type" value="Genomic_DNA"/>
</dbReference>
<dbReference type="EC" id="2.8.1.10" evidence="3 8"/>
<dbReference type="AlphaFoldDB" id="A0A2Z4Y698"/>
<dbReference type="InterPro" id="IPR013785">
    <property type="entry name" value="Aldolase_TIM"/>
</dbReference>
<dbReference type="KEGG" id="schv:BRCON_1465"/>
<feature type="domain" description="Thiazole synthase ThiG" evidence="9">
    <location>
        <begin position="18"/>
        <end position="264"/>
    </location>
</feature>
<dbReference type="Pfam" id="PF05690">
    <property type="entry name" value="ThiG"/>
    <property type="match status" value="1"/>
</dbReference>
<dbReference type="SUPFAM" id="SSF110399">
    <property type="entry name" value="ThiG-like"/>
    <property type="match status" value="1"/>
</dbReference>
<dbReference type="Proteomes" id="UP000262583">
    <property type="component" value="Chromosome"/>
</dbReference>
<dbReference type="UniPathway" id="UPA00060"/>
<dbReference type="HAMAP" id="MF_00443">
    <property type="entry name" value="ThiG"/>
    <property type="match status" value="1"/>
</dbReference>
<comment type="pathway">
    <text evidence="2 8">Cofactor biosynthesis; thiamine diphosphate biosynthesis.</text>
</comment>
<dbReference type="InterPro" id="IPR033983">
    <property type="entry name" value="Thiazole_synthase_ThiG"/>
</dbReference>
<sequence>MANPSEITKPVADTKLRLGDREYSSRLLVGTGKYATFELMVEALEASGCEIVTVALRRVDLDAHKRGEKNLLDYLDRNKYTILPNTAGCFTKEDAIKICMLARELGLGDMVKLEVLSEQKTLLPDPIETLEATKILVKEGFKVLAYTNDDPVMARKLEDAGATAVMPLGSPIGSGLGILNPTNIAIILEQAHVPIIVDAGVGTASDVAIAMELGVDGVLLNTGIACAKDPVKMARAMKLACEAGRLAYLAGRIPKKRYASPSSPALDFV</sequence>
<evidence type="ECO:0000256" key="7">
    <source>
        <dbReference type="ARBA" id="ARBA00049897"/>
    </source>
</evidence>
<evidence type="ECO:0000256" key="1">
    <source>
        <dbReference type="ARBA" id="ARBA00002834"/>
    </source>
</evidence>
<evidence type="ECO:0000313" key="11">
    <source>
        <dbReference type="Proteomes" id="UP000262583"/>
    </source>
</evidence>